<dbReference type="VEuPathDB" id="AmoebaDB:EIN_091930"/>
<keyword evidence="3" id="KW-1185">Reference proteome</keyword>
<gene>
    <name evidence="2" type="ORF">EIN_091930</name>
</gene>
<dbReference type="AlphaFoldDB" id="A0A0A1TYS2"/>
<dbReference type="OrthoDB" id="28003at2759"/>
<dbReference type="RefSeq" id="XP_004185974.1">
    <property type="nucleotide sequence ID" value="XM_004185926.1"/>
</dbReference>
<name>A0A0A1TYS2_ENTIV</name>
<feature type="region of interest" description="Disordered" evidence="1">
    <location>
        <begin position="1"/>
        <end position="32"/>
    </location>
</feature>
<dbReference type="KEGG" id="eiv:EIN_091930"/>
<dbReference type="Proteomes" id="UP000014680">
    <property type="component" value="Unassembled WGS sequence"/>
</dbReference>
<dbReference type="EMBL" id="KB206946">
    <property type="protein sequence ID" value="ELP86628.1"/>
    <property type="molecule type" value="Genomic_DNA"/>
</dbReference>
<evidence type="ECO:0000313" key="3">
    <source>
        <dbReference type="Proteomes" id="UP000014680"/>
    </source>
</evidence>
<sequence>CDENIPKSNGAQGNGEEADLAAERAKEGKQASEQAEKLIKPLRKKQHEILMVLPLRERVRLARRFDLRHRFDFAIQQELAL</sequence>
<feature type="compositionally biased region" description="Basic and acidic residues" evidence="1">
    <location>
        <begin position="21"/>
        <end position="32"/>
    </location>
</feature>
<protein>
    <submittedName>
        <fullName evidence="2">Uncharacterized protein</fullName>
    </submittedName>
</protein>
<organism evidence="2 3">
    <name type="scientific">Entamoeba invadens IP1</name>
    <dbReference type="NCBI Taxonomy" id="370355"/>
    <lineage>
        <taxon>Eukaryota</taxon>
        <taxon>Amoebozoa</taxon>
        <taxon>Evosea</taxon>
        <taxon>Archamoebae</taxon>
        <taxon>Mastigamoebida</taxon>
        <taxon>Entamoebidae</taxon>
        <taxon>Entamoeba</taxon>
    </lineage>
</organism>
<accession>A0A0A1TYS2</accession>
<proteinExistence type="predicted"/>
<reference evidence="2 3" key="1">
    <citation type="submission" date="2012-10" db="EMBL/GenBank/DDBJ databases">
        <authorList>
            <person name="Zafar N."/>
            <person name="Inman J."/>
            <person name="Hall N."/>
            <person name="Lorenzi H."/>
            <person name="Caler E."/>
        </authorList>
    </citation>
    <scope>NUCLEOTIDE SEQUENCE [LARGE SCALE GENOMIC DNA]</scope>
    <source>
        <strain evidence="2 3">IP1</strain>
    </source>
</reference>
<evidence type="ECO:0000313" key="2">
    <source>
        <dbReference type="EMBL" id="ELP86628.1"/>
    </source>
</evidence>
<feature type="non-terminal residue" evidence="2">
    <location>
        <position position="1"/>
    </location>
</feature>
<feature type="compositionally biased region" description="Polar residues" evidence="1">
    <location>
        <begin position="1"/>
        <end position="11"/>
    </location>
</feature>
<dbReference type="GeneID" id="14885606"/>
<evidence type="ECO:0000256" key="1">
    <source>
        <dbReference type="SAM" id="MobiDB-lite"/>
    </source>
</evidence>